<feature type="repeat" description="PPR" evidence="2">
    <location>
        <begin position="109"/>
        <end position="143"/>
    </location>
</feature>
<dbReference type="FunFam" id="1.25.40.10:FF:000388">
    <property type="entry name" value="Pentatricopeptide repeat-containing protein, mitochondrial"/>
    <property type="match status" value="1"/>
</dbReference>
<dbReference type="PANTHER" id="PTHR47801:SF1">
    <property type="entry name" value="OS05G0145600 PROTEIN"/>
    <property type="match status" value="1"/>
</dbReference>
<protein>
    <submittedName>
        <fullName evidence="3">Pentatricopeptide repeat superfamily protein</fullName>
    </submittedName>
</protein>
<dbReference type="EMBL" id="KJ916787">
    <property type="protein sequence ID" value="AKF43311.1"/>
    <property type="molecule type" value="mRNA"/>
</dbReference>
<dbReference type="PROSITE" id="PS51375">
    <property type="entry name" value="PPR"/>
    <property type="match status" value="2"/>
</dbReference>
<keyword evidence="1" id="KW-0677">Repeat</keyword>
<name>A0A0G2T398_9ROSI</name>
<dbReference type="PANTHER" id="PTHR47801">
    <property type="entry name" value="OS05G0145600 PROTEIN"/>
    <property type="match status" value="1"/>
</dbReference>
<organism evidence="3">
    <name type="scientific">Pelargonium citronellum</name>
    <dbReference type="NCBI Taxonomy" id="73188"/>
    <lineage>
        <taxon>Eukaryota</taxon>
        <taxon>Viridiplantae</taxon>
        <taxon>Streptophyta</taxon>
        <taxon>Embryophyta</taxon>
        <taxon>Tracheophyta</taxon>
        <taxon>Spermatophyta</taxon>
        <taxon>Magnoliopsida</taxon>
        <taxon>eudicotyledons</taxon>
        <taxon>Gunneridae</taxon>
        <taxon>Pentapetalae</taxon>
        <taxon>rosids</taxon>
        <taxon>malvids</taxon>
        <taxon>Geraniales</taxon>
        <taxon>Geraniaceae</taxon>
        <taxon>Pelargonium</taxon>
    </lineage>
</organism>
<dbReference type="InterPro" id="IPR002885">
    <property type="entry name" value="PPR_rpt"/>
</dbReference>
<evidence type="ECO:0000256" key="2">
    <source>
        <dbReference type="PROSITE-ProRule" id="PRU00708"/>
    </source>
</evidence>
<gene>
    <name evidence="3" type="primary">ppr</name>
</gene>
<proteinExistence type="evidence at transcript level"/>
<accession>A0A0G2T398</accession>
<reference evidence="3" key="1">
    <citation type="submission" date="2014-05" db="EMBL/GenBank/DDBJ databases">
        <title>Coevolution between plastid and nuclear genomes in Geraniaceae.</title>
        <authorList>
            <person name="Zhang J."/>
            <person name="Ruhlman T.A."/>
            <person name="Sabir J."/>
            <person name="Blazier J.C."/>
            <person name="Jansen R.K."/>
        </authorList>
    </citation>
    <scope>NUCLEOTIDE SEQUENCE</scope>
</reference>
<dbReference type="Pfam" id="PF13041">
    <property type="entry name" value="PPR_2"/>
    <property type="match status" value="1"/>
</dbReference>
<evidence type="ECO:0000256" key="1">
    <source>
        <dbReference type="ARBA" id="ARBA00022737"/>
    </source>
</evidence>
<dbReference type="AlphaFoldDB" id="A0A0G2T398"/>
<dbReference type="InterPro" id="IPR011990">
    <property type="entry name" value="TPR-like_helical_dom_sf"/>
</dbReference>
<dbReference type="Gene3D" id="1.25.40.10">
    <property type="entry name" value="Tetratricopeptide repeat domain"/>
    <property type="match status" value="2"/>
</dbReference>
<dbReference type="NCBIfam" id="TIGR00756">
    <property type="entry name" value="PPR"/>
    <property type="match status" value="4"/>
</dbReference>
<evidence type="ECO:0000313" key="3">
    <source>
        <dbReference type="EMBL" id="AKF43311.1"/>
    </source>
</evidence>
<dbReference type="GO" id="GO:0005739">
    <property type="term" value="C:mitochondrion"/>
    <property type="evidence" value="ECO:0007669"/>
    <property type="project" value="TreeGrafter"/>
</dbReference>
<sequence>MKLLQSIFSGRYRPLIRATGRRYFAANPEEYEKRNYANNLSEYNTVIGSLTGQRRYYLLRDVYDDMMLDGVQPSRDSFHSLFVGCLKGARLQDVLYFRDEMKAMGLVPDVALYNFMISTYGKTKNTSAAAQILDEMKIYGVKPNVQTYTCLLNAFAISGRLDRVYAIIRDMTAAGLGLNKFCYAGLITAHVNKTPVTDETIAKILEYVGKSKEWSSVEALSGTAENVMVGVSDEELYNLVTGEYARRRGGFLSRHLTGYHIAFHACAELQNVEMLETLMNMLEKDGQSPDIFIAMQTVRCYLRCGDIDRGLQIFTQFENTRRSPLPVELYGTLIEGAMIGYTTKGMQVAQDALIAMNTKGTFLNQKMGSELLLAAAGEKTGGYTVANLIWDMMQAQKVVPTLPAVEAYLKGLQERDIPQDDPRLVLVSRTLDDILRTARRV</sequence>
<dbReference type="FunFam" id="1.25.40.10:FF:000434">
    <property type="entry name" value="Pentatricopeptide repeat-containing protein, mitochondrial"/>
    <property type="match status" value="1"/>
</dbReference>
<feature type="repeat" description="PPR" evidence="2">
    <location>
        <begin position="144"/>
        <end position="178"/>
    </location>
</feature>